<accession>A0A518IRN4</accession>
<keyword evidence="4" id="KW-0378">Hydrolase</keyword>
<evidence type="ECO:0000313" key="5">
    <source>
        <dbReference type="Proteomes" id="UP000316770"/>
    </source>
</evidence>
<name>A0A518IRN4_9BACT</name>
<dbReference type="EMBL" id="CP036318">
    <property type="protein sequence ID" value="QDV55750.1"/>
    <property type="molecule type" value="Genomic_DNA"/>
</dbReference>
<keyword evidence="5" id="KW-1185">Reference proteome</keyword>
<dbReference type="GO" id="GO:0046872">
    <property type="term" value="F:metal ion binding"/>
    <property type="evidence" value="ECO:0007669"/>
    <property type="project" value="UniProtKB-KW"/>
</dbReference>
<reference evidence="4 5" key="1">
    <citation type="submission" date="2019-02" db="EMBL/GenBank/DDBJ databases">
        <title>Deep-cultivation of Planctomycetes and their phenomic and genomic characterization uncovers novel biology.</title>
        <authorList>
            <person name="Wiegand S."/>
            <person name="Jogler M."/>
            <person name="Boedeker C."/>
            <person name="Pinto D."/>
            <person name="Vollmers J."/>
            <person name="Rivas-Marin E."/>
            <person name="Kohn T."/>
            <person name="Peeters S.H."/>
            <person name="Heuer A."/>
            <person name="Rast P."/>
            <person name="Oberbeckmann S."/>
            <person name="Bunk B."/>
            <person name="Jeske O."/>
            <person name="Meyerdierks A."/>
            <person name="Storesund J.E."/>
            <person name="Kallscheuer N."/>
            <person name="Luecker S."/>
            <person name="Lage O.M."/>
            <person name="Pohl T."/>
            <person name="Merkel B.J."/>
            <person name="Hornburger P."/>
            <person name="Mueller R.-W."/>
            <person name="Bruemmer F."/>
            <person name="Labrenz M."/>
            <person name="Spormann A.M."/>
            <person name="Op den Camp H."/>
            <person name="Overmann J."/>
            <person name="Amann R."/>
            <person name="Jetten M.S.M."/>
            <person name="Mascher T."/>
            <person name="Medema M.H."/>
            <person name="Devos D.P."/>
            <person name="Kaster A.-K."/>
            <person name="Ovreas L."/>
            <person name="Rohde M."/>
            <person name="Galperin M.Y."/>
            <person name="Jogler C."/>
        </authorList>
    </citation>
    <scope>NUCLEOTIDE SEQUENCE [LARGE SCALE GENOMIC DNA]</scope>
    <source>
        <strain evidence="4 5">Mal33</strain>
    </source>
</reference>
<dbReference type="GO" id="GO:0016787">
    <property type="term" value="F:hydrolase activity"/>
    <property type="evidence" value="ECO:0007669"/>
    <property type="project" value="UniProtKB-KW"/>
</dbReference>
<gene>
    <name evidence="4" type="ORF">Mal33_17290</name>
</gene>
<sequence>MKLAKFKQPNGLVAAGIVEGDSIQALDLSAGKFEALSDLLDAKDIPAAVDYLPKRDPHALDSVQLLPPIDRQEVWAAGVTYKRSQTARMEESEAAASCYDRVYVADRPELFLKATPHRVRGDGQELRIRTDATWNVPEPEVTLVLNSRMQIVGYTIGNDMSSRDIEGENPLYLPQAKVYDQCAGLGPWITLSSDMPPREQMTIDLKIERGGDVVFEQSTDAAQMARGFEDLAGWLGRDNSFPNGAFLMTGTGIVPGSDFTLAAGDVVRISIAGIGTLTNSIVQG</sequence>
<dbReference type="AlphaFoldDB" id="A0A518IRN4"/>
<dbReference type="SUPFAM" id="SSF56529">
    <property type="entry name" value="FAH"/>
    <property type="match status" value="1"/>
</dbReference>
<keyword evidence="2" id="KW-0479">Metal-binding</keyword>
<evidence type="ECO:0000259" key="3">
    <source>
        <dbReference type="Pfam" id="PF01557"/>
    </source>
</evidence>
<dbReference type="PANTHER" id="PTHR42796:SF7">
    <property type="entry name" value="2-DEHYDRO-3-DEOXY-D-ARABINONATE DEHYDRATASE"/>
    <property type="match status" value="1"/>
</dbReference>
<dbReference type="Gene3D" id="3.90.850.10">
    <property type="entry name" value="Fumarylacetoacetase-like, C-terminal domain"/>
    <property type="match status" value="1"/>
</dbReference>
<dbReference type="RefSeq" id="WP_145119386.1">
    <property type="nucleotide sequence ID" value="NZ_CP036292.1"/>
</dbReference>
<evidence type="ECO:0000256" key="2">
    <source>
        <dbReference type="ARBA" id="ARBA00022723"/>
    </source>
</evidence>
<evidence type="ECO:0000256" key="1">
    <source>
        <dbReference type="ARBA" id="ARBA00010211"/>
    </source>
</evidence>
<evidence type="ECO:0000313" key="4">
    <source>
        <dbReference type="EMBL" id="QDV55750.1"/>
    </source>
</evidence>
<organism evidence="4 5">
    <name type="scientific">Rosistilla oblonga</name>
    <dbReference type="NCBI Taxonomy" id="2527990"/>
    <lineage>
        <taxon>Bacteria</taxon>
        <taxon>Pseudomonadati</taxon>
        <taxon>Planctomycetota</taxon>
        <taxon>Planctomycetia</taxon>
        <taxon>Pirellulales</taxon>
        <taxon>Pirellulaceae</taxon>
        <taxon>Rosistilla</taxon>
    </lineage>
</organism>
<comment type="similarity">
    <text evidence="1">Belongs to the FAH family.</text>
</comment>
<dbReference type="PANTHER" id="PTHR42796">
    <property type="entry name" value="FUMARYLACETOACETATE HYDROLASE DOMAIN-CONTAINING PROTEIN 2A-RELATED"/>
    <property type="match status" value="1"/>
</dbReference>
<dbReference type="Pfam" id="PF01557">
    <property type="entry name" value="FAA_hydrolase"/>
    <property type="match status" value="1"/>
</dbReference>
<protein>
    <submittedName>
        <fullName evidence="4">Fumarylacetoacetate (FAA) hydrolase family protein</fullName>
    </submittedName>
</protein>
<dbReference type="GO" id="GO:0044281">
    <property type="term" value="P:small molecule metabolic process"/>
    <property type="evidence" value="ECO:0007669"/>
    <property type="project" value="UniProtKB-ARBA"/>
</dbReference>
<dbReference type="InterPro" id="IPR011234">
    <property type="entry name" value="Fumarylacetoacetase-like_C"/>
</dbReference>
<proteinExistence type="inferred from homology"/>
<dbReference type="InterPro" id="IPR036663">
    <property type="entry name" value="Fumarylacetoacetase_C_sf"/>
</dbReference>
<dbReference type="Proteomes" id="UP000316770">
    <property type="component" value="Chromosome"/>
</dbReference>
<dbReference type="OrthoDB" id="9779415at2"/>
<dbReference type="InterPro" id="IPR051121">
    <property type="entry name" value="FAH"/>
</dbReference>
<feature type="domain" description="Fumarylacetoacetase-like C-terminal" evidence="3">
    <location>
        <begin position="106"/>
        <end position="282"/>
    </location>
</feature>